<dbReference type="EMBL" id="JAWDJW010004018">
    <property type="protein sequence ID" value="KAK3076400.1"/>
    <property type="molecule type" value="Genomic_DNA"/>
</dbReference>
<accession>A0ACC3DIK5</accession>
<evidence type="ECO:0000313" key="1">
    <source>
        <dbReference type="EMBL" id="KAK3076400.1"/>
    </source>
</evidence>
<proteinExistence type="predicted"/>
<feature type="non-terminal residue" evidence="1">
    <location>
        <position position="1"/>
    </location>
</feature>
<reference evidence="1" key="1">
    <citation type="submission" date="2024-09" db="EMBL/GenBank/DDBJ databases">
        <title>Black Yeasts Isolated from many extreme environments.</title>
        <authorList>
            <person name="Coleine C."/>
            <person name="Stajich J.E."/>
            <person name="Selbmann L."/>
        </authorList>
    </citation>
    <scope>NUCLEOTIDE SEQUENCE</scope>
    <source>
        <strain evidence="1">CCFEE 5737</strain>
    </source>
</reference>
<feature type="non-terminal residue" evidence="1">
    <location>
        <position position="66"/>
    </location>
</feature>
<dbReference type="Proteomes" id="UP001186974">
    <property type="component" value="Unassembled WGS sequence"/>
</dbReference>
<name>A0ACC3DIK5_9PEZI</name>
<sequence length="66" mass="7450">IAFERHSRYSTLETASNKHWSDPRNLTAIKNIASDEPNVLESLAPAFQRYNEEQFTTVKLPGGSQS</sequence>
<evidence type="ECO:0000313" key="2">
    <source>
        <dbReference type="Proteomes" id="UP001186974"/>
    </source>
</evidence>
<protein>
    <submittedName>
        <fullName evidence="1">Uncharacterized protein</fullName>
    </submittedName>
</protein>
<keyword evidence="2" id="KW-1185">Reference proteome</keyword>
<comment type="caution">
    <text evidence="1">The sequence shown here is derived from an EMBL/GenBank/DDBJ whole genome shotgun (WGS) entry which is preliminary data.</text>
</comment>
<gene>
    <name evidence="1" type="ORF">LTS18_013138</name>
</gene>
<organism evidence="1 2">
    <name type="scientific">Coniosporium uncinatum</name>
    <dbReference type="NCBI Taxonomy" id="93489"/>
    <lineage>
        <taxon>Eukaryota</taxon>
        <taxon>Fungi</taxon>
        <taxon>Dikarya</taxon>
        <taxon>Ascomycota</taxon>
        <taxon>Pezizomycotina</taxon>
        <taxon>Dothideomycetes</taxon>
        <taxon>Dothideomycetes incertae sedis</taxon>
        <taxon>Coniosporium</taxon>
    </lineage>
</organism>